<dbReference type="EMBL" id="CAJVQB010006478">
    <property type="protein sequence ID" value="CAG8684878.1"/>
    <property type="molecule type" value="Genomic_DNA"/>
</dbReference>
<accession>A0ABN7UVJ1</accession>
<sequence>GRVNFKMDGLIILTMNGLVILTVDVMQSQDFGSVGYHLTATSTVGVYKDS</sequence>
<evidence type="ECO:0000313" key="3">
    <source>
        <dbReference type="Proteomes" id="UP000789901"/>
    </source>
</evidence>
<reference evidence="2 3" key="1">
    <citation type="submission" date="2021-06" db="EMBL/GenBank/DDBJ databases">
        <authorList>
            <person name="Kallberg Y."/>
            <person name="Tangrot J."/>
            <person name="Rosling A."/>
        </authorList>
    </citation>
    <scope>NUCLEOTIDE SEQUENCE [LARGE SCALE GENOMIC DNA]</scope>
    <source>
        <strain evidence="2 3">120-4 pot B 10/14</strain>
    </source>
</reference>
<evidence type="ECO:0000313" key="2">
    <source>
        <dbReference type="EMBL" id="CAG8684878.1"/>
    </source>
</evidence>
<keyword evidence="3" id="KW-1185">Reference proteome</keyword>
<comment type="caution">
    <text evidence="2">The sequence shown here is derived from an EMBL/GenBank/DDBJ whole genome shotgun (WGS) entry which is preliminary data.</text>
</comment>
<organism evidence="2 3">
    <name type="scientific">Gigaspora margarita</name>
    <dbReference type="NCBI Taxonomy" id="4874"/>
    <lineage>
        <taxon>Eukaryota</taxon>
        <taxon>Fungi</taxon>
        <taxon>Fungi incertae sedis</taxon>
        <taxon>Mucoromycota</taxon>
        <taxon>Glomeromycotina</taxon>
        <taxon>Glomeromycetes</taxon>
        <taxon>Diversisporales</taxon>
        <taxon>Gigasporaceae</taxon>
        <taxon>Gigaspora</taxon>
    </lineage>
</organism>
<feature type="signal peptide" evidence="1">
    <location>
        <begin position="1"/>
        <end position="21"/>
    </location>
</feature>
<name>A0ABN7UVJ1_GIGMA</name>
<protein>
    <submittedName>
        <fullName evidence="2">30708_t:CDS:1</fullName>
    </submittedName>
</protein>
<evidence type="ECO:0000256" key="1">
    <source>
        <dbReference type="SAM" id="SignalP"/>
    </source>
</evidence>
<gene>
    <name evidence="2" type="ORF">GMARGA_LOCUS11196</name>
</gene>
<feature type="non-terminal residue" evidence="2">
    <location>
        <position position="1"/>
    </location>
</feature>
<proteinExistence type="predicted"/>
<dbReference type="Proteomes" id="UP000789901">
    <property type="component" value="Unassembled WGS sequence"/>
</dbReference>
<feature type="chain" id="PRO_5045903626" evidence="1">
    <location>
        <begin position="22"/>
        <end position="50"/>
    </location>
</feature>
<keyword evidence="1" id="KW-0732">Signal</keyword>